<dbReference type="PRINTS" id="PR00500">
    <property type="entry name" value="POLYCYSTIN1"/>
</dbReference>
<dbReference type="Pfam" id="PF02010">
    <property type="entry name" value="REJ"/>
    <property type="match status" value="1"/>
</dbReference>
<dbReference type="InterPro" id="IPR001024">
    <property type="entry name" value="PLAT/LH2_dom"/>
</dbReference>
<dbReference type="InterPro" id="IPR000203">
    <property type="entry name" value="GPS"/>
</dbReference>
<dbReference type="GO" id="GO:0005262">
    <property type="term" value="F:calcium channel activity"/>
    <property type="evidence" value="ECO:0000318"/>
    <property type="project" value="GO_Central"/>
</dbReference>
<comment type="subcellular location">
    <subcellularLocation>
        <location evidence="1">Membrane</location>
    </subcellularLocation>
</comment>
<feature type="transmembrane region" description="Helical" evidence="8">
    <location>
        <begin position="1412"/>
        <end position="1432"/>
    </location>
</feature>
<protein>
    <submittedName>
        <fullName evidence="11">Self-incompatibility-linked polycystic kidney disease protein-1A</fullName>
    </submittedName>
</protein>
<reference evidence="11" key="2">
    <citation type="journal article" date="2008" name="Genome Biol.">
        <title>Improved genome assembly and evidence-based global gene model set for the chordate Ciona intestinalis: new insight into intron and operon populations.</title>
        <authorList>
            <person name="Satou Y."/>
            <person name="Mineta K."/>
            <person name="Ogasawara M."/>
            <person name="Sasakura Y."/>
            <person name="Shoguchi E."/>
            <person name="Ueno K."/>
            <person name="Yamada L."/>
            <person name="Matsumoto J."/>
            <person name="Wasserscheid J."/>
            <person name="Dewar K."/>
            <person name="Wiley G.B."/>
            <person name="Macmil S.L."/>
            <person name="Roe B.A."/>
            <person name="Zeller R.W."/>
            <person name="Hastings K.E."/>
            <person name="Lemaire P."/>
            <person name="Lindquist E."/>
            <person name="Endo T."/>
            <person name="Hotta K."/>
            <person name="Inaba K."/>
        </authorList>
    </citation>
    <scope>NUCLEOTIDE SEQUENCE [LARGE SCALE GENOMIC DNA]</scope>
    <source>
        <strain evidence="11">wild type</strain>
    </source>
</reference>
<feature type="compositionally biased region" description="Basic residues" evidence="7">
    <location>
        <begin position="1723"/>
        <end position="1747"/>
    </location>
</feature>
<dbReference type="Proteomes" id="UP000008144">
    <property type="component" value="Chromosome 2"/>
</dbReference>
<feature type="compositionally biased region" description="Basic residues" evidence="7">
    <location>
        <begin position="1758"/>
        <end position="1773"/>
    </location>
</feature>
<feature type="region of interest" description="Disordered" evidence="7">
    <location>
        <begin position="1716"/>
        <end position="1842"/>
    </location>
</feature>
<keyword evidence="9" id="KW-0732">Signal</keyword>
<dbReference type="InterPro" id="IPR036392">
    <property type="entry name" value="PLAT/LH2_dom_sf"/>
</dbReference>
<dbReference type="EMBL" id="EAAA01001392">
    <property type="status" value="NOT_ANNOTATED_CDS"/>
    <property type="molecule type" value="Genomic_DNA"/>
</dbReference>
<proteinExistence type="predicted"/>
<evidence type="ECO:0000256" key="7">
    <source>
        <dbReference type="SAM" id="MobiDB-lite"/>
    </source>
</evidence>
<feature type="transmembrane region" description="Helical" evidence="8">
    <location>
        <begin position="1897"/>
        <end position="1919"/>
    </location>
</feature>
<evidence type="ECO:0000313" key="11">
    <source>
        <dbReference type="Ensembl" id="ENSCINP00000034979.1"/>
    </source>
</evidence>
<dbReference type="PANTHER" id="PTHR46730">
    <property type="entry name" value="POLYCYSTIN-1"/>
    <property type="match status" value="1"/>
</dbReference>
<keyword evidence="2 8" id="KW-0812">Transmembrane</keyword>
<keyword evidence="4 8" id="KW-1133">Transmembrane helix</keyword>
<feature type="transmembrane region" description="Helical" evidence="8">
    <location>
        <begin position="1625"/>
        <end position="1643"/>
    </location>
</feature>
<evidence type="ECO:0000256" key="1">
    <source>
        <dbReference type="ARBA" id="ARBA00004370"/>
    </source>
</evidence>
<dbReference type="InterPro" id="IPR035914">
    <property type="entry name" value="Sperma_CUB_dom_sf"/>
</dbReference>
<dbReference type="OMA" id="VISHIYL"/>
<dbReference type="Gene3D" id="2.60.120.290">
    <property type="entry name" value="Spermadhesin, CUB domain"/>
    <property type="match status" value="1"/>
</dbReference>
<dbReference type="STRING" id="7719.ENSCINP00000034979"/>
<evidence type="ECO:0000256" key="9">
    <source>
        <dbReference type="SAM" id="SignalP"/>
    </source>
</evidence>
<dbReference type="Gene3D" id="2.60.60.20">
    <property type="entry name" value="PLAT/LH2 domain"/>
    <property type="match status" value="1"/>
</dbReference>
<feature type="compositionally biased region" description="Polar residues" evidence="7">
    <location>
        <begin position="1788"/>
        <end position="1798"/>
    </location>
</feature>
<dbReference type="InterPro" id="IPR002859">
    <property type="entry name" value="PKD/REJ-like"/>
</dbReference>
<comment type="caution">
    <text evidence="6">Lacks conserved residue(s) required for the propagation of feature annotation.</text>
</comment>
<dbReference type="InParanoid" id="H2XZ95"/>
<dbReference type="Pfam" id="PF01825">
    <property type="entry name" value="GPS"/>
    <property type="match status" value="1"/>
</dbReference>
<keyword evidence="5 8" id="KW-0472">Membrane</keyword>
<evidence type="ECO:0000256" key="5">
    <source>
        <dbReference type="ARBA" id="ARBA00023136"/>
    </source>
</evidence>
<keyword evidence="12" id="KW-1185">Reference proteome</keyword>
<dbReference type="PROSITE" id="PS50095">
    <property type="entry name" value="PLAT"/>
    <property type="match status" value="1"/>
</dbReference>
<evidence type="ECO:0000256" key="3">
    <source>
        <dbReference type="ARBA" id="ARBA00022737"/>
    </source>
</evidence>
<sequence>MKWIIRTLLMVFYNLIFVNPANPKVVEVTEAEGEITSPSFSICYNGFFMQTWKFSFSADSALFIQFINFNITRCDEATLVVDSFSRSVYCEDESPPTIFVTDTTEVTFTSQTPQHCSGVFHLIYKIIRLTVTVLTPYFHRRVGSEISFLVDVKHLPHYNLQLKCSLICNKKMVKLANTTEIVRFMFSVPGSVQFTGECETALSRLKIEKLGELHLENQLSQNDLEVKYSQQNKMNYGSNDVVISHIYLYPISYSVSIGNSSVAMSLPPKPFDLSKYTSHSKEEAIFQLQPQQVTSLGPGQHDFHLVLQNNVSYVTYNFPIYINEKLGTLNVTSINGRYVGIYPHLFPVQITLTKGAPANITLSIREITNGKLIPSENVTISCLSTISCQRIQISMKPPHYTKQFRVAAIAKNDISFIEGISEVIESVTKIYDVYFDSRRVFGGMSSILHIYVKGDVGNYDLKLFINGTLEINTPLVIQNKTIVAVLSDDIPINVRQYTKFVFDHTFQTYGMYAILAMVSNEKESYNFTDNLLLLQKPSCLSKARIRTLSKTVISVPERGLTLSVDVDFHCYDSSSVKFRWSAFTTDENFETPKSKNEVDFLKSSTGSEIEIKRNDFPPGLYIIMVVATASTGTNHQITAEEKDYVRMEVPTRKMEVVIAGGSIREFGNSSVVHFNASISMQNLTATFNWFCAKRKEDLPVDAALGRLKRKGSCFGWKPLLIGENRSISINNFESDEQYFIRIIVTAKGYADSYADQDIILSSEAKPNLSVKCIANCKMIKSPHLPIILQSQCTSCASQLWSINGLVLGRCENKTRCKVVQSELLQLQGNRNHSLLVKGFNTEGNATAVVFTFQISSKPSGTTCRISPFSGTAYKTLFSIHCNNFRNQYSSIMYKFSILTKGTGKYLCQYGYTNQMNDFILPPGDEPKNAVRIIIDVCSEEGTCSQQILKARVTTDHQISEVISKNINFALNAKNLQRITQLIVPVSSENSFSQLQKNQVIQSLNGVDLVSSESHEQASELLSHVTSKPEGISDKNEETVWGKLTEIKRFIKKESGNDDQVNTTITIEPCLKTVANLMKLRHSQHTKRDGTIRMSEFSQLLVDGILPGDSPMTYESAASRTKLLRTDRDTIGGLMDNTSEFYLQTISPMSYDDVINLEVSQYKTKQINFDTEDKKVDHVTSVFMTTGWLDQHPVPLEKLYRLPPRFTVSPKPKASSVRMQPTPSCNFTLCSLYATATLEKPVTSEYLNGAFIIIEVNITGANIANLQLQLSAKSNNTDFNTAVSSIADRKYVWKIPFGSLPSNIKEFEIKVLSQLKSWTGERIVNATVLTYLINCMYWDDDMNNWNNIGCYPNTDHPVVACECDHFPITSLGRSSADSSHVPTLFASRLIVYPNKIDYDKLSWNLWKEFLKNPVIFCILFFLYSSYLGLWFWAEKADKGSDKEKCSYVEVRDNCPSDNYCYYVTMYVGSGLSSGTECTVAIMLVGTHGHGNAHIIQNWNEEIFNSGSVNSFLITTSRSLGNVIGIRVWCTERRNETRWYLQRIAVRDLETNECCFFLCNAGIANDSHTYFKVATYRELHTFYRLLRFKSENYIRDRFVRRHLWTSMFTMRPWQGDEISRVERLSSCYQLIFLILLTTLMFYGSSASQYAFEVVIGSYTLKWSQVAIGLEVGVLCFPLTLVVTSFFRLCQQNKKESRHDIVDSSRSFMLKELKHDEEFSPLDRKREKRHHSGNKHQRSSTRHPSKRYLKPHTSQTSVDKLKRKRDRERRKRHREKRMTDSSNTKHRTLKSSDQIPSTSKHTGNEPLDQIVIESVEPSMREKSVKVKNKKQLIKSTPRKPSSQSQSYGYREEFFHLKPSAGQYVYMAGGTTTPSNYIRHPIVDIDPYSGNFRPLPRFFTIFPWLIISLTVVVSSVVCVMYGMTYGLDITLEWLFSLSIAILNSFILIEPIKALVLAYLKVVNNPRHDLKDWLTPISEKVIKRRR</sequence>
<dbReference type="SUPFAM" id="SSF49723">
    <property type="entry name" value="Lipase/lipooxygenase domain (PLAT/LH2 domain)"/>
    <property type="match status" value="1"/>
</dbReference>
<dbReference type="Ensembl" id="ENSCINT00000031006.1">
    <property type="protein sequence ID" value="ENSCINP00000034979.1"/>
    <property type="gene ID" value="ENSCING00000018693.1"/>
</dbReference>
<feature type="signal peptide" evidence="9">
    <location>
        <begin position="1"/>
        <end position="23"/>
    </location>
</feature>
<evidence type="ECO:0000256" key="2">
    <source>
        <dbReference type="ARBA" id="ARBA00022692"/>
    </source>
</evidence>
<evidence type="ECO:0000256" key="8">
    <source>
        <dbReference type="SAM" id="Phobius"/>
    </source>
</evidence>
<feature type="transmembrane region" description="Helical" evidence="8">
    <location>
        <begin position="1931"/>
        <end position="1955"/>
    </location>
</feature>
<dbReference type="PANTHER" id="PTHR46730:SF1">
    <property type="entry name" value="PLAT DOMAIN-CONTAINING PROTEIN"/>
    <property type="match status" value="1"/>
</dbReference>
<dbReference type="GeneTree" id="ENSGT00940000164047"/>
<reference evidence="11" key="4">
    <citation type="submission" date="2025-09" db="UniProtKB">
        <authorList>
            <consortium name="Ensembl"/>
        </authorList>
    </citation>
    <scope>IDENTIFICATION</scope>
</reference>
<reference evidence="12" key="1">
    <citation type="journal article" date="2002" name="Science">
        <title>The draft genome of Ciona intestinalis: insights into chordate and vertebrate origins.</title>
        <authorList>
            <person name="Dehal P."/>
            <person name="Satou Y."/>
            <person name="Campbell R.K."/>
            <person name="Chapman J."/>
            <person name="Degnan B."/>
            <person name="De Tomaso A."/>
            <person name="Davidson B."/>
            <person name="Di Gregorio A."/>
            <person name="Gelpke M."/>
            <person name="Goodstein D.M."/>
            <person name="Harafuji N."/>
            <person name="Hastings K.E."/>
            <person name="Ho I."/>
            <person name="Hotta K."/>
            <person name="Huang W."/>
            <person name="Kawashima T."/>
            <person name="Lemaire P."/>
            <person name="Martinez D."/>
            <person name="Meinertzhagen I.A."/>
            <person name="Necula S."/>
            <person name="Nonaka M."/>
            <person name="Putnam N."/>
            <person name="Rash S."/>
            <person name="Saiga H."/>
            <person name="Satake M."/>
            <person name="Terry A."/>
            <person name="Yamada L."/>
            <person name="Wang H.G."/>
            <person name="Awazu S."/>
            <person name="Azumi K."/>
            <person name="Boore J."/>
            <person name="Branno M."/>
            <person name="Chin-Bow S."/>
            <person name="DeSantis R."/>
            <person name="Doyle S."/>
            <person name="Francino P."/>
            <person name="Keys D.N."/>
            <person name="Haga S."/>
            <person name="Hayashi H."/>
            <person name="Hino K."/>
            <person name="Imai K.S."/>
            <person name="Inaba K."/>
            <person name="Kano S."/>
            <person name="Kobayashi K."/>
            <person name="Kobayashi M."/>
            <person name="Lee B.I."/>
            <person name="Makabe K.W."/>
            <person name="Manohar C."/>
            <person name="Matassi G."/>
            <person name="Medina M."/>
            <person name="Mochizuki Y."/>
            <person name="Mount S."/>
            <person name="Morishita T."/>
            <person name="Miura S."/>
            <person name="Nakayama A."/>
            <person name="Nishizaka S."/>
            <person name="Nomoto H."/>
            <person name="Ohta F."/>
            <person name="Oishi K."/>
            <person name="Rigoutsos I."/>
            <person name="Sano M."/>
            <person name="Sasaki A."/>
            <person name="Sasakura Y."/>
            <person name="Shoguchi E."/>
            <person name="Shin-i T."/>
            <person name="Spagnuolo A."/>
            <person name="Stainier D."/>
            <person name="Suzuki M.M."/>
            <person name="Tassy O."/>
            <person name="Takatori N."/>
            <person name="Tokuoka M."/>
            <person name="Yagi K."/>
            <person name="Yoshizaki F."/>
            <person name="Wada S."/>
            <person name="Zhang C."/>
            <person name="Hyatt P.D."/>
            <person name="Larimer F."/>
            <person name="Detter C."/>
            <person name="Doggett N."/>
            <person name="Glavina T."/>
            <person name="Hawkins T."/>
            <person name="Richardson P."/>
            <person name="Lucas S."/>
            <person name="Kohara Y."/>
            <person name="Levine M."/>
            <person name="Satoh N."/>
            <person name="Rokhsar D.S."/>
        </authorList>
    </citation>
    <scope>NUCLEOTIDE SEQUENCE [LARGE SCALE GENOMIC DNA]</scope>
</reference>
<evidence type="ECO:0000256" key="6">
    <source>
        <dbReference type="PROSITE-ProRule" id="PRU00152"/>
    </source>
</evidence>
<keyword evidence="3" id="KW-0677">Repeat</keyword>
<dbReference type="InterPro" id="IPR000434">
    <property type="entry name" value="PC1"/>
</dbReference>
<evidence type="ECO:0000259" key="10">
    <source>
        <dbReference type="PROSITE" id="PS50095"/>
    </source>
</evidence>
<dbReference type="HOGENOM" id="CLU_234889_0_0_1"/>
<dbReference type="Pfam" id="PF01477">
    <property type="entry name" value="PLAT"/>
    <property type="match status" value="1"/>
</dbReference>
<dbReference type="SMART" id="SM00308">
    <property type="entry name" value="LH2"/>
    <property type="match status" value="1"/>
</dbReference>
<feature type="transmembrane region" description="Helical" evidence="8">
    <location>
        <begin position="1663"/>
        <end position="1686"/>
    </location>
</feature>
<feature type="chain" id="PRO_5003578260" evidence="9">
    <location>
        <begin position="24"/>
        <end position="1981"/>
    </location>
</feature>
<evidence type="ECO:0000313" key="12">
    <source>
        <dbReference type="Proteomes" id="UP000008144"/>
    </source>
</evidence>
<name>H2XZ95_CIOIN</name>
<organism evidence="11 12">
    <name type="scientific">Ciona intestinalis</name>
    <name type="common">Transparent sea squirt</name>
    <name type="synonym">Ascidia intestinalis</name>
    <dbReference type="NCBI Taxonomy" id="7719"/>
    <lineage>
        <taxon>Eukaryota</taxon>
        <taxon>Metazoa</taxon>
        <taxon>Chordata</taxon>
        <taxon>Tunicata</taxon>
        <taxon>Ascidiacea</taxon>
        <taxon>Phlebobranchia</taxon>
        <taxon>Cionidae</taxon>
        <taxon>Ciona</taxon>
    </lineage>
</organism>
<dbReference type="GO" id="GO:0016020">
    <property type="term" value="C:membrane"/>
    <property type="evidence" value="ECO:0000318"/>
    <property type="project" value="GO_Central"/>
</dbReference>
<evidence type="ECO:0000256" key="4">
    <source>
        <dbReference type="ARBA" id="ARBA00022989"/>
    </source>
</evidence>
<accession>H2XZ95</accession>
<feature type="domain" description="PLAT" evidence="10">
    <location>
        <begin position="1458"/>
        <end position="1575"/>
    </location>
</feature>
<gene>
    <name evidence="11" type="primary">s-themis-a</name>
</gene>
<dbReference type="SUPFAM" id="SSF49854">
    <property type="entry name" value="Spermadhesin, CUB domain"/>
    <property type="match status" value="1"/>
</dbReference>
<reference evidence="11" key="3">
    <citation type="submission" date="2025-08" db="UniProtKB">
        <authorList>
            <consortium name="Ensembl"/>
        </authorList>
    </citation>
    <scope>IDENTIFICATION</scope>
</reference>
<dbReference type="GO" id="GO:0050982">
    <property type="term" value="P:detection of mechanical stimulus"/>
    <property type="evidence" value="ECO:0000318"/>
    <property type="project" value="GO_Central"/>
</dbReference>